<protein>
    <recommendedName>
        <fullName evidence="3">histidine kinase</fullName>
        <ecNumber evidence="3">2.7.13.3</ecNumber>
    </recommendedName>
</protein>
<dbReference type="SUPFAM" id="SSF55874">
    <property type="entry name" value="ATPase domain of HSP90 chaperone/DNA topoisomerase II/histidine kinase"/>
    <property type="match status" value="1"/>
</dbReference>
<keyword evidence="8" id="KW-0547">Nucleotide-binding</keyword>
<keyword evidence="9 14" id="KW-1133">Transmembrane helix</keyword>
<evidence type="ECO:0000256" key="6">
    <source>
        <dbReference type="ARBA" id="ARBA00022692"/>
    </source>
</evidence>
<evidence type="ECO:0000256" key="3">
    <source>
        <dbReference type="ARBA" id="ARBA00012438"/>
    </source>
</evidence>
<dbReference type="NCBIfam" id="TIGR00229">
    <property type="entry name" value="sensory_box"/>
    <property type="match status" value="1"/>
</dbReference>
<dbReference type="Proteomes" id="UP001501565">
    <property type="component" value="Unassembled WGS sequence"/>
</dbReference>
<evidence type="ECO:0000313" key="19">
    <source>
        <dbReference type="EMBL" id="GAA3912172.1"/>
    </source>
</evidence>
<dbReference type="InterPro" id="IPR001610">
    <property type="entry name" value="PAC"/>
</dbReference>
<evidence type="ECO:0000259" key="17">
    <source>
        <dbReference type="PROSITE" id="PS50113"/>
    </source>
</evidence>
<feature type="domain" description="PAS" evidence="16">
    <location>
        <begin position="92"/>
        <end position="141"/>
    </location>
</feature>
<keyword evidence="11 14" id="KW-0472">Membrane</keyword>
<dbReference type="PROSITE" id="PS50113">
    <property type="entry name" value="PAC"/>
    <property type="match status" value="2"/>
</dbReference>
<comment type="subcellular location">
    <subcellularLocation>
        <location evidence="2">Endomembrane system</location>
        <topology evidence="2">Multi-pass membrane protein</topology>
    </subcellularLocation>
</comment>
<dbReference type="Gene3D" id="3.30.565.10">
    <property type="entry name" value="Histidine kinase-like ATPase, C-terminal domain"/>
    <property type="match status" value="1"/>
</dbReference>
<dbReference type="RefSeq" id="WP_344794868.1">
    <property type="nucleotide sequence ID" value="NZ_BAABBN010000004.1"/>
</dbReference>
<feature type="domain" description="HPt" evidence="18">
    <location>
        <begin position="684"/>
        <end position="792"/>
    </location>
</feature>
<dbReference type="InterPro" id="IPR003661">
    <property type="entry name" value="HisK_dim/P_dom"/>
</dbReference>
<evidence type="ECO:0000256" key="4">
    <source>
        <dbReference type="ARBA" id="ARBA00022553"/>
    </source>
</evidence>
<dbReference type="InterPro" id="IPR004358">
    <property type="entry name" value="Sig_transdc_His_kin-like_C"/>
</dbReference>
<dbReference type="CDD" id="cd16922">
    <property type="entry name" value="HATPase_EvgS-ArcB-TorS-like"/>
    <property type="match status" value="1"/>
</dbReference>
<dbReference type="PROSITE" id="PS50112">
    <property type="entry name" value="PAS"/>
    <property type="match status" value="1"/>
</dbReference>
<dbReference type="InterPro" id="IPR000700">
    <property type="entry name" value="PAS-assoc_C"/>
</dbReference>
<gene>
    <name evidence="19" type="ORF">GCM10022277_03580</name>
</gene>
<dbReference type="SMART" id="SM00091">
    <property type="entry name" value="PAS"/>
    <property type="match status" value="2"/>
</dbReference>
<feature type="domain" description="PAC" evidence="17">
    <location>
        <begin position="166"/>
        <end position="216"/>
    </location>
</feature>
<accession>A0ABP7M1G3</accession>
<dbReference type="CDD" id="cd00082">
    <property type="entry name" value="HisKA"/>
    <property type="match status" value="1"/>
</dbReference>
<evidence type="ECO:0000259" key="16">
    <source>
        <dbReference type="PROSITE" id="PS50112"/>
    </source>
</evidence>
<keyword evidence="4 12" id="KW-0597">Phosphoprotein</keyword>
<feature type="domain" description="PAC" evidence="17">
    <location>
        <begin position="296"/>
        <end position="348"/>
    </location>
</feature>
<dbReference type="SMART" id="SM00086">
    <property type="entry name" value="PAC"/>
    <property type="match status" value="2"/>
</dbReference>
<dbReference type="InterPro" id="IPR008207">
    <property type="entry name" value="Sig_transdc_His_kin_Hpt_dom"/>
</dbReference>
<comment type="catalytic activity">
    <reaction evidence="1">
        <text>ATP + protein L-histidine = ADP + protein N-phospho-L-histidine.</text>
        <dbReference type="EC" id="2.7.13.3"/>
    </reaction>
</comment>
<dbReference type="PROSITE" id="PS50894">
    <property type="entry name" value="HPT"/>
    <property type="match status" value="1"/>
</dbReference>
<sequence length="879" mass="97761">MLASANNAVKPRPTCLLKQLSTLTLLSCCSVRAHADLEHSLLPTSASVSLIFILISALIVLVVFLLKSLRRNHELSLAVDRLEASEKSFKRSEEKYALAFHASPDAVLIVRYSDMKILDVNEGFERLLGYPQQEAIGKTTLELDLWQDLMRRDVLLRHVVEHGEVNSWEMGLITNDGDTLNCEMSSSLINLDGEMCLLTILRDISDRKAAEQELKRVSALLEAALVNSPVGIIIVDAPDGRIRLINESARRIRQLSHSQYVGGQEDHCLILDEKDRPLVGDESPLMKAAKQGEHTINKEIKIVYPDKSYCWTIANAAPVMDGQNQIIAAVIVYLDITDMKSVQNDLQNLNRDLEKRVDERTKAITETNVQLNQAIKRAEVANQAKSDFLANISHEIRTPMNGILGMTQLAMNHCKDERLFRFLNNIEKSSDVLMHMINDVLDYSRIDSGKMLIEHAPFNLMEIIEQLNLFANKQAGEKLLNYHFVAEDDLPDFIIGDASRAKQVLVNLLDNAIKFTPEGEVVLSVAIDTSSDLAEKVIFKVKDTGIGIKEANIAGLFDSFAQLDSSMTRQYGGTGLGLALCQKLARLMDGSIEVVSKEGEGSTFSLIIPLISEEPSAGKIWDEATIEQSDRDESEGVVGHDQVMKSKDIIEHVNLNTDKEESADPVKRVAHFNLQELTEKVGGNEATILKLLLMFYKDYIESEKVIESLLDDVAYDVSTSLEQLTQELIGRVHALKGVAGNLCNDYLHNIAKDVESALREKGITNIIKEHIRSLFSVAQREAGELEVFLSAMQEETKVGGESSSVSDNEIKVELMPVCKALHEQVANNFMIDNEDLGRLKALSGQLNLDHIANGIEHSLMAFDYQKAGTLLEELALKIE</sequence>
<keyword evidence="8" id="KW-0067">ATP-binding</keyword>
<dbReference type="SUPFAM" id="SSF47384">
    <property type="entry name" value="Homodimeric domain of signal transducing histidine kinase"/>
    <property type="match status" value="1"/>
</dbReference>
<dbReference type="Gene3D" id="3.30.450.20">
    <property type="entry name" value="PAS domain"/>
    <property type="match status" value="2"/>
</dbReference>
<dbReference type="SMART" id="SM00387">
    <property type="entry name" value="HATPase_c"/>
    <property type="match status" value="1"/>
</dbReference>
<dbReference type="InterPro" id="IPR005467">
    <property type="entry name" value="His_kinase_dom"/>
</dbReference>
<dbReference type="InterPro" id="IPR036097">
    <property type="entry name" value="HisK_dim/P_sf"/>
</dbReference>
<feature type="transmembrane region" description="Helical" evidence="14">
    <location>
        <begin position="45"/>
        <end position="66"/>
    </location>
</feature>
<dbReference type="InterPro" id="IPR003594">
    <property type="entry name" value="HATPase_dom"/>
</dbReference>
<evidence type="ECO:0000313" key="20">
    <source>
        <dbReference type="Proteomes" id="UP001501565"/>
    </source>
</evidence>
<keyword evidence="10" id="KW-0902">Two-component regulatory system</keyword>
<dbReference type="PRINTS" id="PR00344">
    <property type="entry name" value="BCTRLSENSOR"/>
</dbReference>
<dbReference type="EMBL" id="BAABBN010000004">
    <property type="protein sequence ID" value="GAA3912172.1"/>
    <property type="molecule type" value="Genomic_DNA"/>
</dbReference>
<keyword evidence="20" id="KW-1185">Reference proteome</keyword>
<dbReference type="SUPFAM" id="SSF47226">
    <property type="entry name" value="Histidine-containing phosphotransfer domain, HPT domain"/>
    <property type="match status" value="1"/>
</dbReference>
<keyword evidence="5" id="KW-0808">Transferase</keyword>
<dbReference type="InterPro" id="IPR036890">
    <property type="entry name" value="HATPase_C_sf"/>
</dbReference>
<organism evidence="19 20">
    <name type="scientific">Litoribacillus peritrichatus</name>
    <dbReference type="NCBI Taxonomy" id="718191"/>
    <lineage>
        <taxon>Bacteria</taxon>
        <taxon>Pseudomonadati</taxon>
        <taxon>Pseudomonadota</taxon>
        <taxon>Gammaproteobacteria</taxon>
        <taxon>Oceanospirillales</taxon>
        <taxon>Oceanospirillaceae</taxon>
        <taxon>Litoribacillus</taxon>
    </lineage>
</organism>
<keyword evidence="7" id="KW-0418">Kinase</keyword>
<dbReference type="PANTHER" id="PTHR43047">
    <property type="entry name" value="TWO-COMPONENT HISTIDINE PROTEIN KINASE"/>
    <property type="match status" value="1"/>
</dbReference>
<dbReference type="PROSITE" id="PS50109">
    <property type="entry name" value="HIS_KIN"/>
    <property type="match status" value="1"/>
</dbReference>
<comment type="caution">
    <text evidence="19">The sequence shown here is derived from an EMBL/GenBank/DDBJ whole genome shotgun (WGS) entry which is preliminary data.</text>
</comment>
<dbReference type="CDD" id="cd00130">
    <property type="entry name" value="PAS"/>
    <property type="match status" value="2"/>
</dbReference>
<keyword evidence="13" id="KW-0175">Coiled coil</keyword>
<evidence type="ECO:0000256" key="2">
    <source>
        <dbReference type="ARBA" id="ARBA00004127"/>
    </source>
</evidence>
<evidence type="ECO:0000256" key="11">
    <source>
        <dbReference type="ARBA" id="ARBA00023136"/>
    </source>
</evidence>
<evidence type="ECO:0000256" key="8">
    <source>
        <dbReference type="ARBA" id="ARBA00022840"/>
    </source>
</evidence>
<dbReference type="Gene3D" id="1.20.120.160">
    <property type="entry name" value="HPT domain"/>
    <property type="match status" value="1"/>
</dbReference>
<dbReference type="SMART" id="SM00388">
    <property type="entry name" value="HisKA"/>
    <property type="match status" value="1"/>
</dbReference>
<dbReference type="InterPro" id="IPR000014">
    <property type="entry name" value="PAS"/>
</dbReference>
<dbReference type="InterPro" id="IPR035965">
    <property type="entry name" value="PAS-like_dom_sf"/>
</dbReference>
<evidence type="ECO:0000256" key="5">
    <source>
        <dbReference type="ARBA" id="ARBA00022679"/>
    </source>
</evidence>
<evidence type="ECO:0000259" key="18">
    <source>
        <dbReference type="PROSITE" id="PS50894"/>
    </source>
</evidence>
<evidence type="ECO:0000256" key="10">
    <source>
        <dbReference type="ARBA" id="ARBA00023012"/>
    </source>
</evidence>
<name>A0ABP7M1G3_9GAMM</name>
<reference evidence="20" key="1">
    <citation type="journal article" date="2019" name="Int. J. Syst. Evol. Microbiol.">
        <title>The Global Catalogue of Microorganisms (GCM) 10K type strain sequencing project: providing services to taxonomists for standard genome sequencing and annotation.</title>
        <authorList>
            <consortium name="The Broad Institute Genomics Platform"/>
            <consortium name="The Broad Institute Genome Sequencing Center for Infectious Disease"/>
            <person name="Wu L."/>
            <person name="Ma J."/>
        </authorList>
    </citation>
    <scope>NUCLEOTIDE SEQUENCE [LARGE SCALE GENOMIC DNA]</scope>
    <source>
        <strain evidence="20">JCM 17551</strain>
    </source>
</reference>
<feature type="domain" description="Histidine kinase" evidence="15">
    <location>
        <begin position="391"/>
        <end position="612"/>
    </location>
</feature>
<evidence type="ECO:0000256" key="13">
    <source>
        <dbReference type="SAM" id="Coils"/>
    </source>
</evidence>
<dbReference type="SUPFAM" id="SSF55785">
    <property type="entry name" value="PYP-like sensor domain (PAS domain)"/>
    <property type="match status" value="2"/>
</dbReference>
<keyword evidence="6 14" id="KW-0812">Transmembrane</keyword>
<feature type="modified residue" description="Phosphohistidine" evidence="12">
    <location>
        <position position="733"/>
    </location>
</feature>
<evidence type="ECO:0000256" key="1">
    <source>
        <dbReference type="ARBA" id="ARBA00000085"/>
    </source>
</evidence>
<evidence type="ECO:0000259" key="15">
    <source>
        <dbReference type="PROSITE" id="PS50109"/>
    </source>
</evidence>
<dbReference type="Pfam" id="PF00989">
    <property type="entry name" value="PAS"/>
    <property type="match status" value="2"/>
</dbReference>
<dbReference type="Pfam" id="PF02518">
    <property type="entry name" value="HATPase_c"/>
    <property type="match status" value="1"/>
</dbReference>
<dbReference type="InterPro" id="IPR013767">
    <property type="entry name" value="PAS_fold"/>
</dbReference>
<dbReference type="InterPro" id="IPR036641">
    <property type="entry name" value="HPT_dom_sf"/>
</dbReference>
<dbReference type="EC" id="2.7.13.3" evidence="3"/>
<evidence type="ECO:0000256" key="14">
    <source>
        <dbReference type="SAM" id="Phobius"/>
    </source>
</evidence>
<dbReference type="Pfam" id="PF00512">
    <property type="entry name" value="HisKA"/>
    <property type="match status" value="1"/>
</dbReference>
<dbReference type="Gene3D" id="1.10.287.130">
    <property type="match status" value="1"/>
</dbReference>
<evidence type="ECO:0000256" key="9">
    <source>
        <dbReference type="ARBA" id="ARBA00022989"/>
    </source>
</evidence>
<evidence type="ECO:0000256" key="7">
    <source>
        <dbReference type="ARBA" id="ARBA00022777"/>
    </source>
</evidence>
<feature type="coiled-coil region" evidence="13">
    <location>
        <begin position="336"/>
        <end position="363"/>
    </location>
</feature>
<proteinExistence type="predicted"/>
<evidence type="ECO:0000256" key="12">
    <source>
        <dbReference type="PROSITE-ProRule" id="PRU00110"/>
    </source>
</evidence>